<dbReference type="HOGENOM" id="CLU_053065_0_0_1"/>
<dbReference type="InterPro" id="IPR006652">
    <property type="entry name" value="Kelch_1"/>
</dbReference>
<evidence type="ECO:0000313" key="5">
    <source>
        <dbReference type="Proteomes" id="UP000019132"/>
    </source>
</evidence>
<evidence type="ECO:0000256" key="1">
    <source>
        <dbReference type="ARBA" id="ARBA00022441"/>
    </source>
</evidence>
<proteinExistence type="predicted"/>
<dbReference type="Gene3D" id="2.120.10.80">
    <property type="entry name" value="Kelch-type beta propeller"/>
    <property type="match status" value="2"/>
</dbReference>
<protein>
    <submittedName>
        <fullName evidence="4">Uncharacterized protein</fullName>
    </submittedName>
</protein>
<feature type="region of interest" description="Disordered" evidence="3">
    <location>
        <begin position="1"/>
        <end position="27"/>
    </location>
</feature>
<organism evidence="4 5">
    <name type="scientific">Globisporangium ultimum (strain ATCC 200006 / CBS 805.95 / DAOM BR144)</name>
    <name type="common">Pythium ultimum</name>
    <dbReference type="NCBI Taxonomy" id="431595"/>
    <lineage>
        <taxon>Eukaryota</taxon>
        <taxon>Sar</taxon>
        <taxon>Stramenopiles</taxon>
        <taxon>Oomycota</taxon>
        <taxon>Peronosporomycetes</taxon>
        <taxon>Pythiales</taxon>
        <taxon>Pythiaceae</taxon>
        <taxon>Globisporangium</taxon>
    </lineage>
</organism>
<keyword evidence="1" id="KW-0880">Kelch repeat</keyword>
<name>K3WMT4_GLOUD</name>
<dbReference type="STRING" id="431595.K3WMT4"/>
<dbReference type="SUPFAM" id="SSF117281">
    <property type="entry name" value="Kelch motif"/>
    <property type="match status" value="2"/>
</dbReference>
<dbReference type="eggNOG" id="KOG0379">
    <property type="taxonomic scope" value="Eukaryota"/>
</dbReference>
<dbReference type="PANTHER" id="PTHR46093:SF18">
    <property type="entry name" value="FIBRONECTIN TYPE-III DOMAIN-CONTAINING PROTEIN"/>
    <property type="match status" value="1"/>
</dbReference>
<reference evidence="5" key="2">
    <citation type="submission" date="2010-04" db="EMBL/GenBank/DDBJ databases">
        <authorList>
            <person name="Buell R."/>
            <person name="Hamilton J."/>
            <person name="Hostetler J."/>
        </authorList>
    </citation>
    <scope>NUCLEOTIDE SEQUENCE [LARGE SCALE GENOMIC DNA]</scope>
    <source>
        <strain evidence="5">DAOM:BR144</strain>
    </source>
</reference>
<reference evidence="5" key="1">
    <citation type="journal article" date="2010" name="Genome Biol.">
        <title>Genome sequence of the necrotrophic plant pathogen Pythium ultimum reveals original pathogenicity mechanisms and effector repertoire.</title>
        <authorList>
            <person name="Levesque C.A."/>
            <person name="Brouwer H."/>
            <person name="Cano L."/>
            <person name="Hamilton J.P."/>
            <person name="Holt C."/>
            <person name="Huitema E."/>
            <person name="Raffaele S."/>
            <person name="Robideau G.P."/>
            <person name="Thines M."/>
            <person name="Win J."/>
            <person name="Zerillo M.M."/>
            <person name="Beakes G.W."/>
            <person name="Boore J.L."/>
            <person name="Busam D."/>
            <person name="Dumas B."/>
            <person name="Ferriera S."/>
            <person name="Fuerstenberg S.I."/>
            <person name="Gachon C.M."/>
            <person name="Gaulin E."/>
            <person name="Govers F."/>
            <person name="Grenville-Briggs L."/>
            <person name="Horner N."/>
            <person name="Hostetler J."/>
            <person name="Jiang R.H."/>
            <person name="Johnson J."/>
            <person name="Krajaejun T."/>
            <person name="Lin H."/>
            <person name="Meijer H.J."/>
            <person name="Moore B."/>
            <person name="Morris P."/>
            <person name="Phuntmart V."/>
            <person name="Puiu D."/>
            <person name="Shetty J."/>
            <person name="Stajich J.E."/>
            <person name="Tripathy S."/>
            <person name="Wawra S."/>
            <person name="van West P."/>
            <person name="Whitty B.R."/>
            <person name="Coutinho P.M."/>
            <person name="Henrissat B."/>
            <person name="Martin F."/>
            <person name="Thomas P.D."/>
            <person name="Tyler B.M."/>
            <person name="De Vries R.P."/>
            <person name="Kamoun S."/>
            <person name="Yandell M."/>
            <person name="Tisserat N."/>
            <person name="Buell C.R."/>
        </authorList>
    </citation>
    <scope>NUCLEOTIDE SEQUENCE</scope>
    <source>
        <strain evidence="5">DAOM:BR144</strain>
    </source>
</reference>
<dbReference type="Pfam" id="PF24681">
    <property type="entry name" value="Kelch_KLHDC2_KLHL20_DRC7"/>
    <property type="match status" value="1"/>
</dbReference>
<dbReference type="InParanoid" id="K3WMT4"/>
<evidence type="ECO:0000256" key="2">
    <source>
        <dbReference type="ARBA" id="ARBA00022737"/>
    </source>
</evidence>
<feature type="region of interest" description="Disordered" evidence="3">
    <location>
        <begin position="313"/>
        <end position="332"/>
    </location>
</feature>
<dbReference type="InterPro" id="IPR015915">
    <property type="entry name" value="Kelch-typ_b-propeller"/>
</dbReference>
<reference evidence="4" key="3">
    <citation type="submission" date="2015-02" db="UniProtKB">
        <authorList>
            <consortium name="EnsemblProtists"/>
        </authorList>
    </citation>
    <scope>IDENTIFICATION</scope>
    <source>
        <strain evidence="4">DAOM BR144</strain>
    </source>
</reference>
<dbReference type="AlphaFoldDB" id="K3WMT4"/>
<keyword evidence="2" id="KW-0677">Repeat</keyword>
<keyword evidence="5" id="KW-1185">Reference proteome</keyword>
<dbReference type="OMA" id="ERQPMKE"/>
<dbReference type="PANTHER" id="PTHR46093">
    <property type="entry name" value="ACYL-COA-BINDING DOMAIN-CONTAINING PROTEIN 5"/>
    <property type="match status" value="1"/>
</dbReference>
<dbReference type="EMBL" id="GL376625">
    <property type="status" value="NOT_ANNOTATED_CDS"/>
    <property type="molecule type" value="Genomic_DNA"/>
</dbReference>
<evidence type="ECO:0000256" key="3">
    <source>
        <dbReference type="SAM" id="MobiDB-lite"/>
    </source>
</evidence>
<dbReference type="VEuPathDB" id="FungiDB:PYU1_G006264"/>
<accession>K3WMT4</accession>
<sequence length="401" mass="45341">MPRFERGPEQPVMLSPTKKVREEEESRASHVEVTWSLPPITGIPPAARGGHTAVLADTHLLIFGGHYFGGDGTFVYLNDLYRLDLNTSTWHEIVFTEKDAVMPKPRYNHSALLMHGGTRMFVFGGRGAAAQVFRDMFFFDLSAMAWFHVQWTTDCPLARFGHSAASIDDARMVLFGGWDGKKSMNDLWIFDTNTFTWTKPKCAGKFPTSRHNHSMVAISRETLLVYGGYTVLMPDVPLPVYNKDVYLLDTTTLTWSRPRLVGEYPLGTFGQSVNVHDELAFVFGGWSGTERSPLYMGDKQVKELVAMDAREERLASGTHENDHGERNNRRRERTLHWKRASSYAHVLDVNRMQWFTPVSHGVAVANRYGHTCTLVGPHVFLFGGWDGNRALSQLVVGEFRI</sequence>
<dbReference type="SMART" id="SM00612">
    <property type="entry name" value="Kelch"/>
    <property type="match status" value="3"/>
</dbReference>
<dbReference type="EnsemblProtists" id="PYU1_T006276">
    <property type="protein sequence ID" value="PYU1_T006276"/>
    <property type="gene ID" value="PYU1_G006264"/>
</dbReference>
<feature type="compositionally biased region" description="Basic and acidic residues" evidence="3">
    <location>
        <begin position="313"/>
        <end position="327"/>
    </location>
</feature>
<evidence type="ECO:0000313" key="4">
    <source>
        <dbReference type="EnsemblProtists" id="PYU1_T006276"/>
    </source>
</evidence>
<dbReference type="Proteomes" id="UP000019132">
    <property type="component" value="Unassembled WGS sequence"/>
</dbReference>